<proteinExistence type="predicted"/>
<name>V8PDA3_OPHHA</name>
<organism evidence="1 2">
    <name type="scientific">Ophiophagus hannah</name>
    <name type="common">King cobra</name>
    <name type="synonym">Naja hannah</name>
    <dbReference type="NCBI Taxonomy" id="8665"/>
    <lineage>
        <taxon>Eukaryota</taxon>
        <taxon>Metazoa</taxon>
        <taxon>Chordata</taxon>
        <taxon>Craniata</taxon>
        <taxon>Vertebrata</taxon>
        <taxon>Euteleostomi</taxon>
        <taxon>Lepidosauria</taxon>
        <taxon>Squamata</taxon>
        <taxon>Bifurcata</taxon>
        <taxon>Unidentata</taxon>
        <taxon>Episquamata</taxon>
        <taxon>Toxicofera</taxon>
        <taxon>Serpentes</taxon>
        <taxon>Colubroidea</taxon>
        <taxon>Elapidae</taxon>
        <taxon>Elapinae</taxon>
        <taxon>Ophiophagus</taxon>
    </lineage>
</organism>
<dbReference type="EMBL" id="AZIM01000293">
    <property type="protein sequence ID" value="ETE71941.1"/>
    <property type="molecule type" value="Genomic_DNA"/>
</dbReference>
<dbReference type="Proteomes" id="UP000018936">
    <property type="component" value="Unassembled WGS sequence"/>
</dbReference>
<dbReference type="OrthoDB" id="9950573at2759"/>
<sequence length="122" mass="14264">MWLFCPGGNRFIKDIEMMIGKKSFLFWLWWRACWFFITPCLLLESPETPHGDVSRLGASLEENQGLQDGRNRGREGTISAYCYQSFWVVPSPKRIQHFVALLQGRIHSYLGPWLEHKHTPPN</sequence>
<protein>
    <submittedName>
        <fullName evidence="1">Sodium-and chloride-dependent neutral and basic amino acid transporter B(0+)</fullName>
    </submittedName>
</protein>
<gene>
    <name evidence="1" type="primary">Slc6a14</name>
    <name evidence="1" type="ORF">L345_02240</name>
</gene>
<keyword evidence="2" id="KW-1185">Reference proteome</keyword>
<dbReference type="InterPro" id="IPR037272">
    <property type="entry name" value="SNS_sf"/>
</dbReference>
<evidence type="ECO:0000313" key="1">
    <source>
        <dbReference type="EMBL" id="ETE71941.1"/>
    </source>
</evidence>
<reference evidence="1 2" key="1">
    <citation type="journal article" date="2013" name="Proc. Natl. Acad. Sci. U.S.A.">
        <title>The king cobra genome reveals dynamic gene evolution and adaptation in the snake venom system.</title>
        <authorList>
            <person name="Vonk F.J."/>
            <person name="Casewell N.R."/>
            <person name="Henkel C.V."/>
            <person name="Heimberg A.M."/>
            <person name="Jansen H.J."/>
            <person name="McCleary R.J."/>
            <person name="Kerkkamp H.M."/>
            <person name="Vos R.A."/>
            <person name="Guerreiro I."/>
            <person name="Calvete J.J."/>
            <person name="Wuster W."/>
            <person name="Woods A.E."/>
            <person name="Logan J.M."/>
            <person name="Harrison R.A."/>
            <person name="Castoe T.A."/>
            <person name="de Koning A.P."/>
            <person name="Pollock D.D."/>
            <person name="Yandell M."/>
            <person name="Calderon D."/>
            <person name="Renjifo C."/>
            <person name="Currier R.B."/>
            <person name="Salgado D."/>
            <person name="Pla D."/>
            <person name="Sanz L."/>
            <person name="Hyder A.S."/>
            <person name="Ribeiro J.M."/>
            <person name="Arntzen J.W."/>
            <person name="van den Thillart G.E."/>
            <person name="Boetzer M."/>
            <person name="Pirovano W."/>
            <person name="Dirks R.P."/>
            <person name="Spaink H.P."/>
            <person name="Duboule D."/>
            <person name="McGlinn E."/>
            <person name="Kini R.M."/>
            <person name="Richardson M.K."/>
        </authorList>
    </citation>
    <scope>NUCLEOTIDE SEQUENCE</scope>
    <source>
        <tissue evidence="1">Blood</tissue>
    </source>
</reference>
<comment type="caution">
    <text evidence="1">The sequence shown here is derived from an EMBL/GenBank/DDBJ whole genome shotgun (WGS) entry which is preliminary data.</text>
</comment>
<accession>V8PDA3</accession>
<feature type="non-terminal residue" evidence="1">
    <location>
        <position position="1"/>
    </location>
</feature>
<dbReference type="SUPFAM" id="SSF161070">
    <property type="entry name" value="SNF-like"/>
    <property type="match status" value="1"/>
</dbReference>
<evidence type="ECO:0000313" key="2">
    <source>
        <dbReference type="Proteomes" id="UP000018936"/>
    </source>
</evidence>
<dbReference type="AlphaFoldDB" id="V8PDA3"/>